<dbReference type="STRING" id="142842.SAMN02745118_02122"/>
<evidence type="ECO:0000313" key="3">
    <source>
        <dbReference type="Proteomes" id="UP000190625"/>
    </source>
</evidence>
<keyword evidence="3" id="KW-1185">Reference proteome</keyword>
<dbReference type="InterPro" id="IPR011037">
    <property type="entry name" value="Pyrv_Knase-like_insert_dom_sf"/>
</dbReference>
<dbReference type="PANTHER" id="PTHR36930">
    <property type="entry name" value="METAL-SULFUR CLUSTER BIOSYNTHESIS PROTEINS YUAD-RELATED"/>
    <property type="match status" value="1"/>
</dbReference>
<dbReference type="PANTHER" id="PTHR36930:SF1">
    <property type="entry name" value="MOSC DOMAIN-CONTAINING PROTEIN"/>
    <property type="match status" value="1"/>
</dbReference>
<dbReference type="Proteomes" id="UP000190625">
    <property type="component" value="Unassembled WGS sequence"/>
</dbReference>
<name>A0A1T4PCU2_9FIRM</name>
<dbReference type="InterPro" id="IPR052716">
    <property type="entry name" value="MOSC_domain"/>
</dbReference>
<evidence type="ECO:0000313" key="2">
    <source>
        <dbReference type="EMBL" id="SJZ89191.1"/>
    </source>
</evidence>
<dbReference type="Pfam" id="PF03473">
    <property type="entry name" value="MOSC"/>
    <property type="match status" value="1"/>
</dbReference>
<accession>A0A1T4PCU2</accession>
<dbReference type="GO" id="GO:0003824">
    <property type="term" value="F:catalytic activity"/>
    <property type="evidence" value="ECO:0007669"/>
    <property type="project" value="InterPro"/>
</dbReference>
<organism evidence="2 3">
    <name type="scientific">Selenihalanaerobacter shriftii</name>
    <dbReference type="NCBI Taxonomy" id="142842"/>
    <lineage>
        <taxon>Bacteria</taxon>
        <taxon>Bacillati</taxon>
        <taxon>Bacillota</taxon>
        <taxon>Clostridia</taxon>
        <taxon>Halanaerobiales</taxon>
        <taxon>Halobacteroidaceae</taxon>
        <taxon>Selenihalanaerobacter</taxon>
    </lineage>
</organism>
<dbReference type="Gene3D" id="2.40.33.20">
    <property type="entry name" value="PK beta-barrel domain-like"/>
    <property type="match status" value="1"/>
</dbReference>
<dbReference type="GO" id="GO:0030151">
    <property type="term" value="F:molybdenum ion binding"/>
    <property type="evidence" value="ECO:0007669"/>
    <property type="project" value="InterPro"/>
</dbReference>
<sequence length="145" mass="15993">MAEIFAVSISENKGEQKTNKDSVTLKEDYGIIGDAHAGDWHRQVSLLAQESIDKMIEKGLDVSAGDFAENLTTKGIDLLSLEIGSRIRINNEVVLEITQLGKECHDRCAIYHQAGDCVMPREGIFAKVIQGGKVQPKNKIEVIKE</sequence>
<dbReference type="OrthoDB" id="9784492at2"/>
<dbReference type="SUPFAM" id="SSF50800">
    <property type="entry name" value="PK beta-barrel domain-like"/>
    <property type="match status" value="1"/>
</dbReference>
<dbReference type="InterPro" id="IPR005302">
    <property type="entry name" value="MoCF_Sase_C"/>
</dbReference>
<dbReference type="PROSITE" id="PS51340">
    <property type="entry name" value="MOSC"/>
    <property type="match status" value="1"/>
</dbReference>
<proteinExistence type="predicted"/>
<dbReference type="EMBL" id="FUWM01000018">
    <property type="protein sequence ID" value="SJZ89191.1"/>
    <property type="molecule type" value="Genomic_DNA"/>
</dbReference>
<dbReference type="AlphaFoldDB" id="A0A1T4PCU2"/>
<gene>
    <name evidence="2" type="ORF">SAMN02745118_02122</name>
</gene>
<protein>
    <submittedName>
        <fullName evidence="2">MOSC domain</fullName>
    </submittedName>
</protein>
<feature type="domain" description="MOSC" evidence="1">
    <location>
        <begin position="17"/>
        <end position="143"/>
    </location>
</feature>
<dbReference type="GO" id="GO:0030170">
    <property type="term" value="F:pyridoxal phosphate binding"/>
    <property type="evidence" value="ECO:0007669"/>
    <property type="project" value="InterPro"/>
</dbReference>
<evidence type="ECO:0000259" key="1">
    <source>
        <dbReference type="PROSITE" id="PS51340"/>
    </source>
</evidence>
<reference evidence="3" key="1">
    <citation type="submission" date="2017-02" db="EMBL/GenBank/DDBJ databases">
        <authorList>
            <person name="Varghese N."/>
            <person name="Submissions S."/>
        </authorList>
    </citation>
    <scope>NUCLEOTIDE SEQUENCE [LARGE SCALE GENOMIC DNA]</scope>
    <source>
        <strain evidence="3">ATCC BAA-73</strain>
    </source>
</reference>